<proteinExistence type="predicted"/>
<protein>
    <submittedName>
        <fullName evidence="1">Uncharacterized protein</fullName>
    </submittedName>
</protein>
<dbReference type="Proteomes" id="UP000030710">
    <property type="component" value="Unassembled WGS sequence"/>
</dbReference>
<dbReference type="HOGENOM" id="CLU_2629649_0_0_2"/>
<evidence type="ECO:0000313" key="2">
    <source>
        <dbReference type="Proteomes" id="UP000030710"/>
    </source>
</evidence>
<evidence type="ECO:0000313" key="1">
    <source>
        <dbReference type="EMBL" id="ERG94164.1"/>
    </source>
</evidence>
<gene>
    <name evidence="1" type="ORF">J07HQW2_00598</name>
</gene>
<organism evidence="1 2">
    <name type="scientific">Haloquadratum walsbyi J07HQW2</name>
    <dbReference type="NCBI Taxonomy" id="1238425"/>
    <lineage>
        <taxon>Archaea</taxon>
        <taxon>Methanobacteriati</taxon>
        <taxon>Methanobacteriota</taxon>
        <taxon>Stenosarchaea group</taxon>
        <taxon>Halobacteria</taxon>
        <taxon>Halobacteriales</taxon>
        <taxon>Haloferacaceae</taxon>
        <taxon>Haloquadratum</taxon>
    </lineage>
</organism>
<name>U1MUV8_9EURY</name>
<accession>U1MUV8</accession>
<dbReference type="EMBL" id="KE356561">
    <property type="protein sequence ID" value="ERG94164.1"/>
    <property type="molecule type" value="Genomic_DNA"/>
</dbReference>
<dbReference type="AlphaFoldDB" id="U1MUV8"/>
<reference evidence="1 2" key="1">
    <citation type="journal article" date="2013" name="PLoS ONE">
        <title>Assembly-driven community genomics of a hypersaline microbial ecosystem.</title>
        <authorList>
            <person name="Podell S."/>
            <person name="Ugalde J.A."/>
            <person name="Narasingarao P."/>
            <person name="Banfield J.F."/>
            <person name="Heidelberg K.B."/>
            <person name="Allen E.E."/>
        </authorList>
    </citation>
    <scope>NUCLEOTIDE SEQUENCE [LARGE SCALE GENOMIC DNA]</scope>
    <source>
        <strain evidence="2">J07HQW2</strain>
    </source>
</reference>
<sequence length="77" mass="8349">MPVPILDSPVVLQSPHSQTILYKPETSIGVTPATCSDDANGGSGETTSAVDDYVGQLNFDYDQKRPTDKYKLFSVEL</sequence>